<proteinExistence type="predicted"/>
<protein>
    <submittedName>
        <fullName evidence="1">Uncharacterized protein</fullName>
    </submittedName>
</protein>
<reference evidence="1" key="1">
    <citation type="submission" date="2009-12" db="EMBL/GenBank/DDBJ databases">
        <authorList>
            <person name="Weinstock G."/>
            <person name="Sodergren E."/>
            <person name="Clifton S."/>
            <person name="Fulton L."/>
            <person name="Fulton B."/>
            <person name="Courtney L."/>
            <person name="Fronick C."/>
            <person name="Harrison M."/>
            <person name="Strong C."/>
            <person name="Farmer C."/>
            <person name="Delahaunty K."/>
            <person name="Markovic C."/>
            <person name="Hall O."/>
            <person name="Minx P."/>
            <person name="Tomlinson C."/>
            <person name="Mitreva M."/>
            <person name="Nelson J."/>
            <person name="Hou S."/>
            <person name="Wollam A."/>
            <person name="Pepin K.H."/>
            <person name="Johnson M."/>
            <person name="Bhonagiri V."/>
            <person name="Nash W.E."/>
            <person name="Warren W."/>
            <person name="Chinwalla A."/>
            <person name="Mardis E.R."/>
            <person name="Wilson R.K."/>
        </authorList>
    </citation>
    <scope>NUCLEOTIDE SEQUENCE [LARGE SCALE GENOMIC DNA]</scope>
    <source>
        <strain evidence="1">DSM 15176</strain>
    </source>
</reference>
<dbReference type="Proteomes" id="UP000003438">
    <property type="component" value="Unassembled WGS sequence"/>
</dbReference>
<sequence>MRWILQNWKIQSWGFQFLGNLFLWHLKDLVITVDDSSFGISNLYTDQIPVPHQFIQAATHTVDTVSAETGQTAQAIIPVVRIGKHIGQQSFCFQRQTGLPRMDVAHNSKVAALRHTKNRHKTLSCRVTYGGYWGPVFGTLFA</sequence>
<organism evidence="1 2">
    <name type="scientific">Subdoligranulum variabile DSM 15176</name>
    <dbReference type="NCBI Taxonomy" id="411471"/>
    <lineage>
        <taxon>Bacteria</taxon>
        <taxon>Bacillati</taxon>
        <taxon>Bacillota</taxon>
        <taxon>Clostridia</taxon>
        <taxon>Eubacteriales</taxon>
        <taxon>Oscillospiraceae</taxon>
        <taxon>Subdoligranulum</taxon>
    </lineage>
</organism>
<dbReference type="HOGENOM" id="CLU_1814809_0_0_9"/>
<dbReference type="AlphaFoldDB" id="D1PMJ7"/>
<name>D1PMJ7_9FIRM</name>
<evidence type="ECO:0000313" key="2">
    <source>
        <dbReference type="Proteomes" id="UP000003438"/>
    </source>
</evidence>
<gene>
    <name evidence="1" type="ORF">SUBVAR_05557</name>
</gene>
<accession>D1PMJ7</accession>
<keyword evidence="2" id="KW-1185">Reference proteome</keyword>
<evidence type="ECO:0000313" key="1">
    <source>
        <dbReference type="EMBL" id="EFB75782.1"/>
    </source>
</evidence>
<dbReference type="EMBL" id="ACBY02000023">
    <property type="protein sequence ID" value="EFB75782.1"/>
    <property type="molecule type" value="Genomic_DNA"/>
</dbReference>
<comment type="caution">
    <text evidence="1">The sequence shown here is derived from an EMBL/GenBank/DDBJ whole genome shotgun (WGS) entry which is preliminary data.</text>
</comment>